<comment type="caution">
    <text evidence="2">The sequence shown here is derived from an EMBL/GenBank/DDBJ whole genome shotgun (WGS) entry which is preliminary data.</text>
</comment>
<organism evidence="2 3">
    <name type="scientific">Datura stramonium</name>
    <name type="common">Jimsonweed</name>
    <name type="synonym">Common thornapple</name>
    <dbReference type="NCBI Taxonomy" id="4076"/>
    <lineage>
        <taxon>Eukaryota</taxon>
        <taxon>Viridiplantae</taxon>
        <taxon>Streptophyta</taxon>
        <taxon>Embryophyta</taxon>
        <taxon>Tracheophyta</taxon>
        <taxon>Spermatophyta</taxon>
        <taxon>Magnoliopsida</taxon>
        <taxon>eudicotyledons</taxon>
        <taxon>Gunneridae</taxon>
        <taxon>Pentapetalae</taxon>
        <taxon>asterids</taxon>
        <taxon>lamiids</taxon>
        <taxon>Solanales</taxon>
        <taxon>Solanaceae</taxon>
        <taxon>Solanoideae</taxon>
        <taxon>Datureae</taxon>
        <taxon>Datura</taxon>
    </lineage>
</organism>
<keyword evidence="3" id="KW-1185">Reference proteome</keyword>
<evidence type="ECO:0000256" key="1">
    <source>
        <dbReference type="SAM" id="MobiDB-lite"/>
    </source>
</evidence>
<evidence type="ECO:0000313" key="3">
    <source>
        <dbReference type="Proteomes" id="UP000823775"/>
    </source>
</evidence>
<dbReference type="EMBL" id="JACEIK010000013">
    <property type="protein sequence ID" value="MCD7446367.1"/>
    <property type="molecule type" value="Genomic_DNA"/>
</dbReference>
<accession>A0ABS8RHQ5</accession>
<proteinExistence type="predicted"/>
<dbReference type="Proteomes" id="UP000823775">
    <property type="component" value="Unassembled WGS sequence"/>
</dbReference>
<reference evidence="2 3" key="1">
    <citation type="journal article" date="2021" name="BMC Genomics">
        <title>Datura genome reveals duplications of psychoactive alkaloid biosynthetic genes and high mutation rate following tissue culture.</title>
        <authorList>
            <person name="Rajewski A."/>
            <person name="Carter-House D."/>
            <person name="Stajich J."/>
            <person name="Litt A."/>
        </authorList>
    </citation>
    <scope>NUCLEOTIDE SEQUENCE [LARGE SCALE GENOMIC DNA]</scope>
    <source>
        <strain evidence="2">AR-01</strain>
    </source>
</reference>
<sequence length="95" mass="10603">MDSVATAAKPHVEKVRIAAKPYTEVAVHHYGKFLEVATTYHNQKLQGTVKETLENHDLTRSLATKELVCTKTKESDHTSNSPTHVVKAKRGHLDK</sequence>
<gene>
    <name evidence="2" type="ORF">HAX54_005975</name>
</gene>
<dbReference type="PANTHER" id="PTHR34360:SF8">
    <property type="entry name" value="TROPOMYOSIN-LIKE"/>
    <property type="match status" value="1"/>
</dbReference>
<feature type="region of interest" description="Disordered" evidence="1">
    <location>
        <begin position="72"/>
        <end position="95"/>
    </location>
</feature>
<name>A0ABS8RHQ5_DATST</name>
<dbReference type="PANTHER" id="PTHR34360">
    <property type="entry name" value="OS08G0519400 PROTEIN"/>
    <property type="match status" value="1"/>
</dbReference>
<feature type="compositionally biased region" description="Basic residues" evidence="1">
    <location>
        <begin position="86"/>
        <end position="95"/>
    </location>
</feature>
<evidence type="ECO:0000313" key="2">
    <source>
        <dbReference type="EMBL" id="MCD7446367.1"/>
    </source>
</evidence>
<protein>
    <submittedName>
        <fullName evidence="2">Uncharacterized protein</fullName>
    </submittedName>
</protein>